<accession>A0A8J7IPX6</accession>
<evidence type="ECO:0000256" key="6">
    <source>
        <dbReference type="RuleBase" id="RU004516"/>
    </source>
</evidence>
<name>A0A8J7IPX6_9RHOB</name>
<comment type="similarity">
    <text evidence="2 5">Belongs to the class-IV pyridoxal-phosphate-dependent aminotransferase family.</text>
</comment>
<comment type="caution">
    <text evidence="7">The sequence shown here is derived from an EMBL/GenBank/DDBJ whole genome shotgun (WGS) entry which is preliminary data.</text>
</comment>
<evidence type="ECO:0000256" key="2">
    <source>
        <dbReference type="ARBA" id="ARBA00009320"/>
    </source>
</evidence>
<dbReference type="InterPro" id="IPR043132">
    <property type="entry name" value="BCAT-like_C"/>
</dbReference>
<dbReference type="SUPFAM" id="SSF56752">
    <property type="entry name" value="D-aminoacid aminotransferase-like PLP-dependent enzymes"/>
    <property type="match status" value="1"/>
</dbReference>
<keyword evidence="7" id="KW-0808">Transferase</keyword>
<dbReference type="Gene3D" id="3.30.470.10">
    <property type="match status" value="1"/>
</dbReference>
<keyword evidence="4 6" id="KW-0663">Pyridoxal phosphate</keyword>
<dbReference type="InterPro" id="IPR001544">
    <property type="entry name" value="Aminotrans_IV"/>
</dbReference>
<gene>
    <name evidence="7" type="ORF">H1D41_05490</name>
</gene>
<proteinExistence type="inferred from homology"/>
<dbReference type="GO" id="GO:0008483">
    <property type="term" value="F:transaminase activity"/>
    <property type="evidence" value="ECO:0007669"/>
    <property type="project" value="UniProtKB-KW"/>
</dbReference>
<comment type="cofactor">
    <cofactor evidence="1 6">
        <name>pyridoxal 5'-phosphate</name>
        <dbReference type="ChEBI" id="CHEBI:597326"/>
    </cofactor>
</comment>
<dbReference type="Proteomes" id="UP000640583">
    <property type="component" value="Unassembled WGS sequence"/>
</dbReference>
<protein>
    <recommendedName>
        <fullName evidence="3">Probable branched-chain-amino-acid aminotransferase</fullName>
    </recommendedName>
</protein>
<dbReference type="AlphaFoldDB" id="A0A8J7IPX6"/>
<dbReference type="InterPro" id="IPR043131">
    <property type="entry name" value="BCAT-like_N"/>
</dbReference>
<dbReference type="Pfam" id="PF01063">
    <property type="entry name" value="Aminotran_4"/>
    <property type="match status" value="1"/>
</dbReference>
<evidence type="ECO:0000256" key="1">
    <source>
        <dbReference type="ARBA" id="ARBA00001933"/>
    </source>
</evidence>
<dbReference type="PROSITE" id="PS00770">
    <property type="entry name" value="AA_TRANSFER_CLASS_4"/>
    <property type="match status" value="1"/>
</dbReference>
<dbReference type="Gene3D" id="3.20.10.10">
    <property type="entry name" value="D-amino Acid Aminotransferase, subunit A, domain 2"/>
    <property type="match status" value="1"/>
</dbReference>
<dbReference type="InterPro" id="IPR036038">
    <property type="entry name" value="Aminotransferase-like"/>
</dbReference>
<evidence type="ECO:0000256" key="4">
    <source>
        <dbReference type="ARBA" id="ARBA00022898"/>
    </source>
</evidence>
<keyword evidence="8" id="KW-1185">Reference proteome</keyword>
<organism evidence="7 8">
    <name type="scientific">Halocynthiibacter styelae</name>
    <dbReference type="NCBI Taxonomy" id="2761955"/>
    <lineage>
        <taxon>Bacteria</taxon>
        <taxon>Pseudomonadati</taxon>
        <taxon>Pseudomonadota</taxon>
        <taxon>Alphaproteobacteria</taxon>
        <taxon>Rhodobacterales</taxon>
        <taxon>Paracoccaceae</taxon>
        <taxon>Halocynthiibacter</taxon>
    </lineage>
</organism>
<evidence type="ECO:0000256" key="3">
    <source>
        <dbReference type="ARBA" id="ARBA00014472"/>
    </source>
</evidence>
<sequence length="211" mass="22962">MESTLRGDLIPEDLEVIETFGRLATGEMPRLERHVGRMCLTARKLGFDFSAPKAREMAAEITGNVDLRCRFSLTRNGLKLTTAPVGEMARSWKVAIAAETLDEKSPWRGMKTSERQIYDKARASLLAGVDEVIFLNSRGHVAEGTITNVFVEDDAGILLTPAVSAGALPGILRAELLAEGKAKVARLRAEDLHQGRLFCGNSLRGLIPAGF</sequence>
<evidence type="ECO:0000256" key="5">
    <source>
        <dbReference type="RuleBase" id="RU004106"/>
    </source>
</evidence>
<keyword evidence="7" id="KW-0032">Aminotransferase</keyword>
<dbReference type="InterPro" id="IPR018300">
    <property type="entry name" value="Aminotrans_IV_CS"/>
</dbReference>
<reference evidence="7" key="1">
    <citation type="submission" date="2020-10" db="EMBL/GenBank/DDBJ databases">
        <title>Paenihalocynthiibacter styelae gen. nov., sp. nov., isolated from stalked sea squirt Styela clava.</title>
        <authorList>
            <person name="Kim Y.-O."/>
            <person name="Yoon J.-H."/>
        </authorList>
    </citation>
    <scope>NUCLEOTIDE SEQUENCE</scope>
    <source>
        <strain evidence="7">MYP1-1</strain>
    </source>
</reference>
<dbReference type="EMBL" id="JADCKQ010000003">
    <property type="protein sequence ID" value="MBI1493086.1"/>
    <property type="molecule type" value="Genomic_DNA"/>
</dbReference>
<evidence type="ECO:0000313" key="8">
    <source>
        <dbReference type="Proteomes" id="UP000640583"/>
    </source>
</evidence>
<dbReference type="RefSeq" id="WP_228847942.1">
    <property type="nucleotide sequence ID" value="NZ_JADCKQ010000003.1"/>
</dbReference>
<evidence type="ECO:0000313" key="7">
    <source>
        <dbReference type="EMBL" id="MBI1493086.1"/>
    </source>
</evidence>
<dbReference type="NCBIfam" id="NF005729">
    <property type="entry name" value="PRK07546.1-3"/>
    <property type="match status" value="1"/>
</dbReference>